<proteinExistence type="predicted"/>
<dbReference type="InterPro" id="IPR010090">
    <property type="entry name" value="Phage_tape_meas"/>
</dbReference>
<name>I0GXH4_ACTM4</name>
<evidence type="ECO:0000313" key="5">
    <source>
        <dbReference type="Proteomes" id="UP000007882"/>
    </source>
</evidence>
<evidence type="ECO:0000256" key="1">
    <source>
        <dbReference type="SAM" id="MobiDB-lite"/>
    </source>
</evidence>
<feature type="transmembrane region" description="Helical" evidence="2">
    <location>
        <begin position="413"/>
        <end position="433"/>
    </location>
</feature>
<feature type="region of interest" description="Disordered" evidence="1">
    <location>
        <begin position="623"/>
        <end position="646"/>
    </location>
</feature>
<dbReference type="KEGG" id="ams:AMIS_2410"/>
<dbReference type="PATRIC" id="fig|512565.3.peg.243"/>
<gene>
    <name evidence="4" type="ordered locus">AMIS_2410</name>
</gene>
<dbReference type="OrthoDB" id="3765294at2"/>
<keyword evidence="5" id="KW-1185">Reference proteome</keyword>
<organism evidence="4 5">
    <name type="scientific">Actinoplanes missouriensis (strain ATCC 14538 / DSM 43046 / CBS 188.64 / JCM 3121 / NBRC 102363 / NCIMB 12654 / NRRL B-3342 / UNCC 431)</name>
    <dbReference type="NCBI Taxonomy" id="512565"/>
    <lineage>
        <taxon>Bacteria</taxon>
        <taxon>Bacillati</taxon>
        <taxon>Actinomycetota</taxon>
        <taxon>Actinomycetes</taxon>
        <taxon>Micromonosporales</taxon>
        <taxon>Micromonosporaceae</taxon>
        <taxon>Actinoplanes</taxon>
    </lineage>
</organism>
<keyword evidence="2" id="KW-1133">Transmembrane helix</keyword>
<dbReference type="EMBL" id="AP012319">
    <property type="protein sequence ID" value="BAL85461.1"/>
    <property type="molecule type" value="Genomic_DNA"/>
</dbReference>
<accession>I0GXH4</accession>
<feature type="transmembrane region" description="Helical" evidence="2">
    <location>
        <begin position="377"/>
        <end position="401"/>
    </location>
</feature>
<evidence type="ECO:0000256" key="2">
    <source>
        <dbReference type="SAM" id="Phobius"/>
    </source>
</evidence>
<keyword evidence="2" id="KW-0812">Transmembrane</keyword>
<dbReference type="RefSeq" id="WP_014440361.1">
    <property type="nucleotide sequence ID" value="NC_017093.1"/>
</dbReference>
<dbReference type="STRING" id="512565.AMIS_2410"/>
<evidence type="ECO:0000259" key="3">
    <source>
        <dbReference type="Pfam" id="PF10145"/>
    </source>
</evidence>
<keyword evidence="2" id="KW-0472">Membrane</keyword>
<dbReference type="Pfam" id="PF10145">
    <property type="entry name" value="PhageMin_Tail"/>
    <property type="match status" value="1"/>
</dbReference>
<feature type="domain" description="Phage tail tape measure protein" evidence="3">
    <location>
        <begin position="118"/>
        <end position="294"/>
    </location>
</feature>
<reference evidence="4 5" key="1">
    <citation type="submission" date="2012-02" db="EMBL/GenBank/DDBJ databases">
        <title>Complete genome sequence of Actinoplanes missouriensis 431 (= NBRC 102363).</title>
        <authorList>
            <person name="Ohnishi Y."/>
            <person name="Ishikawa J."/>
            <person name="Sekine M."/>
            <person name="Hosoyama A."/>
            <person name="Harada T."/>
            <person name="Narita H."/>
            <person name="Hata T."/>
            <person name="Konno Y."/>
            <person name="Tutikane K."/>
            <person name="Fujita N."/>
            <person name="Horinouchi S."/>
            <person name="Hayakawa M."/>
        </authorList>
    </citation>
    <scope>NUCLEOTIDE SEQUENCE [LARGE SCALE GENOMIC DNA]</scope>
    <source>
        <strain evidence="5">ATCC 14538 / DSM 43046 / CBS 188.64 / JCM 3121 / NBRC 102363 / NCIMB 12654 / NRRL B-3342 / UNCC 431</strain>
    </source>
</reference>
<dbReference type="eggNOG" id="COG3941">
    <property type="taxonomic scope" value="Bacteria"/>
</dbReference>
<dbReference type="HOGENOM" id="CLU_010430_0_0_11"/>
<evidence type="ECO:0000313" key="4">
    <source>
        <dbReference type="EMBL" id="BAL85461.1"/>
    </source>
</evidence>
<dbReference type="AlphaFoldDB" id="I0GXH4"/>
<sequence length="646" mass="67260">MALKLGELVTYLRADDTALARGLASAQDKLQAAGEKAREYGPLIGGALAAGIGAGLVGALDADKAKAKLSAQLGGDAQYAADMGEIAGNVYGRGFGESLEAVNETLRGVLGSGLLDEDATNAEIESVTLKAQALADTFGQDVTQTARAAGQMVRTGLAKDSAEAFDILTRGFQQTGDHAGDLLDTFSEYSVQFQKMGIDGTTATGLLSQGLKAGARDADSVADAVKEFSLRAVDGSKTTSDALATLGLNADTVASGIAAGGPKAQAAFQMVLDKLRELGPESTTTQQAIQGLFGGPGENLGGALLALDLDTAAKSMGDVSGAADKMGETLEQSASQRLESFKRSAQAALVEKIGQAIPYIESLVGWIDRHSAVVGPAAAVLGTLALVIGTVIGVVKLWTIAQTALNLVLSMNPIGLVVLAIAALVAGIVLIASQTDIFSKMWKAAWGGIKSAASAVGSWFRDTLWQKWILGAWNGIINKGNQALDWFQALPGRLRSALSGAFDGLKSAFRSAINWVIGRWNNFSLTLGGGSILGMGIPSVTLNTPNIPMLAKGAVVPKTRGGRLTIVGEGREDEAVMPLSKLNNLVREARQDGTDRNGQPIEVHVYLGTREIEDLVDVRIKKSNAKTARKAGPRTKMVPQPTGRRR</sequence>
<protein>
    <submittedName>
        <fullName evidence="4">Putative phage tail protein</fullName>
    </submittedName>
</protein>
<dbReference type="eggNOG" id="COG5280">
    <property type="taxonomic scope" value="Bacteria"/>
</dbReference>
<feature type="compositionally biased region" description="Basic residues" evidence="1">
    <location>
        <begin position="623"/>
        <end position="633"/>
    </location>
</feature>
<dbReference type="Proteomes" id="UP000007882">
    <property type="component" value="Chromosome"/>
</dbReference>